<protein>
    <submittedName>
        <fullName evidence="2">Roadblock/LC7 family protein</fullName>
    </submittedName>
</protein>
<dbReference type="Gene3D" id="3.30.450.30">
    <property type="entry name" value="Dynein light chain 2a, cytoplasmic"/>
    <property type="match status" value="1"/>
</dbReference>
<dbReference type="EMBL" id="CP001941">
    <property type="protein sequence ID" value="ADD07908.1"/>
    <property type="molecule type" value="Genomic_DNA"/>
</dbReference>
<keyword evidence="3" id="KW-1185">Reference proteome</keyword>
<name>B5IEN6_ACIB4</name>
<proteinExistence type="predicted"/>
<dbReference type="KEGG" id="abi:Aboo_0096"/>
<evidence type="ECO:0000259" key="1">
    <source>
        <dbReference type="SMART" id="SM00960"/>
    </source>
</evidence>
<organism evidence="2 3">
    <name type="scientific">Aciduliprofundum boonei (strain DSM 19572 / T469)</name>
    <dbReference type="NCBI Taxonomy" id="439481"/>
    <lineage>
        <taxon>Archaea</taxon>
        <taxon>Methanobacteriati</taxon>
        <taxon>Thermoplasmatota</taxon>
        <taxon>DHVE2 group</taxon>
        <taxon>Candidatus Aciduliprofundum</taxon>
    </lineage>
</organism>
<reference evidence="2" key="1">
    <citation type="submission" date="2010-02" db="EMBL/GenBank/DDBJ databases">
        <title>Complete sequence of Aciduliprofundum boonei T469.</title>
        <authorList>
            <consortium name="US DOE Joint Genome Institute"/>
            <person name="Lucas S."/>
            <person name="Copeland A."/>
            <person name="Lapidus A."/>
            <person name="Cheng J.-F."/>
            <person name="Bruce D."/>
            <person name="Goodwin L."/>
            <person name="Pitluck S."/>
            <person name="Saunders E."/>
            <person name="Detter J.C."/>
            <person name="Han C."/>
            <person name="Tapia R."/>
            <person name="Land M."/>
            <person name="Hauser L."/>
            <person name="Kyrpides N."/>
            <person name="Mikhailova N."/>
            <person name="Flores G."/>
            <person name="Reysenbach A.-L."/>
            <person name="Woyke T."/>
        </authorList>
    </citation>
    <scope>NUCLEOTIDE SEQUENCE</scope>
    <source>
        <strain evidence="2">T469</strain>
    </source>
</reference>
<dbReference type="Proteomes" id="UP000001400">
    <property type="component" value="Chromosome"/>
</dbReference>
<dbReference type="InterPro" id="IPR004942">
    <property type="entry name" value="Roadblock/LAMTOR2_dom"/>
</dbReference>
<dbReference type="OrthoDB" id="69094at2157"/>
<evidence type="ECO:0000313" key="3">
    <source>
        <dbReference type="Proteomes" id="UP000001400"/>
    </source>
</evidence>
<dbReference type="Pfam" id="PF03259">
    <property type="entry name" value="Robl_LC7"/>
    <property type="match status" value="1"/>
</dbReference>
<dbReference type="eggNOG" id="arCOG02603">
    <property type="taxonomic scope" value="Archaea"/>
</dbReference>
<dbReference type="SUPFAM" id="SSF103196">
    <property type="entry name" value="Roadblock/LC7 domain"/>
    <property type="match status" value="1"/>
</dbReference>
<dbReference type="SMART" id="SM00960">
    <property type="entry name" value="Robl_LC7"/>
    <property type="match status" value="1"/>
</dbReference>
<feature type="domain" description="Roadblock/LAMTOR2" evidence="1">
    <location>
        <begin position="5"/>
        <end position="91"/>
    </location>
</feature>
<dbReference type="RefSeq" id="WP_008085139.1">
    <property type="nucleotide sequence ID" value="NC_013926.1"/>
</dbReference>
<accession>B5IEN6</accession>
<sequence>MSDTIRDALDSIGGIEGVEKVALISRTGMFIEGDSFDGGDTFSAMSAIILGAAETATMGMGALKKVVVHLDDGKNLIITSVGKKGVLAVLADRDVYDEIEQIKGRFENLI</sequence>
<gene>
    <name evidence="2" type="ordered locus">Aboo_0096</name>
</gene>
<dbReference type="HOGENOM" id="CLU_2165114_0_0_2"/>
<evidence type="ECO:0000313" key="2">
    <source>
        <dbReference type="EMBL" id="ADD07908.1"/>
    </source>
</evidence>
<dbReference type="AlphaFoldDB" id="B5IEN6"/>
<dbReference type="GeneID" id="8827032"/>